<dbReference type="Proteomes" id="UP001320420">
    <property type="component" value="Unassembled WGS sequence"/>
</dbReference>
<feature type="compositionally biased region" description="Basic and acidic residues" evidence="1">
    <location>
        <begin position="293"/>
        <end position="323"/>
    </location>
</feature>
<evidence type="ECO:0000313" key="3">
    <source>
        <dbReference type="Proteomes" id="UP001320420"/>
    </source>
</evidence>
<protein>
    <submittedName>
        <fullName evidence="2">Uncharacterized protein</fullName>
    </submittedName>
</protein>
<evidence type="ECO:0000256" key="1">
    <source>
        <dbReference type="SAM" id="MobiDB-lite"/>
    </source>
</evidence>
<evidence type="ECO:0000313" key="2">
    <source>
        <dbReference type="EMBL" id="KAK7753725.1"/>
    </source>
</evidence>
<sequence>MPQKRKGRTLPLSKLIKWGGLSLQDGLVTDSPEIAQDLSRSLTYGLISQTQAREEKTLVVPIIDQVDTRLYEFVYIMLEKRDVVAREGWEEFWEQVLVALPWVDVGAGTPGLRSDEIEELGIALAKARARANRNVSYVNRATHWPSYLGLLDQWLEFLEGRGEHPDAGIAAGGPSVHDKAATGLGEHDHDTSEAPTKTKRALDSDSIGEEAAATDASQYHRDKRMKAAVQEVCYGVEGVTLEERAAARREERMQDSLDAPWSSGNKMEEAAEKEKTTTTAKGKGKEVAATAAADEKTDAAEKKPGAAEEKKERDGEDGRKGKAADAVVTKMMTTMSLD</sequence>
<gene>
    <name evidence="2" type="ORF">SLS62_004349</name>
</gene>
<dbReference type="EMBL" id="JAKJXP020000026">
    <property type="protein sequence ID" value="KAK7753725.1"/>
    <property type="molecule type" value="Genomic_DNA"/>
</dbReference>
<accession>A0AAN9YTT1</accession>
<proteinExistence type="predicted"/>
<feature type="region of interest" description="Disordered" evidence="1">
    <location>
        <begin position="250"/>
        <end position="326"/>
    </location>
</feature>
<keyword evidence="3" id="KW-1185">Reference proteome</keyword>
<reference evidence="2 3" key="1">
    <citation type="submission" date="2024-02" db="EMBL/GenBank/DDBJ databases">
        <title>De novo assembly and annotation of 12 fungi associated with fruit tree decline syndrome in Ontario, Canada.</title>
        <authorList>
            <person name="Sulman M."/>
            <person name="Ellouze W."/>
            <person name="Ilyukhin E."/>
        </authorList>
    </citation>
    <scope>NUCLEOTIDE SEQUENCE [LARGE SCALE GENOMIC DNA]</scope>
    <source>
        <strain evidence="2 3">M11/M66-122</strain>
    </source>
</reference>
<feature type="region of interest" description="Disordered" evidence="1">
    <location>
        <begin position="166"/>
        <end position="219"/>
    </location>
</feature>
<organism evidence="2 3">
    <name type="scientific">Diatrype stigma</name>
    <dbReference type="NCBI Taxonomy" id="117547"/>
    <lineage>
        <taxon>Eukaryota</taxon>
        <taxon>Fungi</taxon>
        <taxon>Dikarya</taxon>
        <taxon>Ascomycota</taxon>
        <taxon>Pezizomycotina</taxon>
        <taxon>Sordariomycetes</taxon>
        <taxon>Xylariomycetidae</taxon>
        <taxon>Xylariales</taxon>
        <taxon>Diatrypaceae</taxon>
        <taxon>Diatrype</taxon>
    </lineage>
</organism>
<feature type="compositionally biased region" description="Low complexity" evidence="1">
    <location>
        <begin position="277"/>
        <end position="292"/>
    </location>
</feature>
<feature type="compositionally biased region" description="Basic and acidic residues" evidence="1">
    <location>
        <begin position="176"/>
        <end position="192"/>
    </location>
</feature>
<name>A0AAN9YTT1_9PEZI</name>
<dbReference type="AlphaFoldDB" id="A0AAN9YTT1"/>
<comment type="caution">
    <text evidence="2">The sequence shown here is derived from an EMBL/GenBank/DDBJ whole genome shotgun (WGS) entry which is preliminary data.</text>
</comment>
<feature type="compositionally biased region" description="Basic and acidic residues" evidence="1">
    <location>
        <begin position="266"/>
        <end position="276"/>
    </location>
</feature>